<comment type="caution">
    <text evidence="1">The sequence shown here is derived from an EMBL/GenBank/DDBJ whole genome shotgun (WGS) entry which is preliminary data.</text>
</comment>
<proteinExistence type="predicted"/>
<evidence type="ECO:0000313" key="1">
    <source>
        <dbReference type="EMBL" id="KAJ8023022.1"/>
    </source>
</evidence>
<dbReference type="EMBL" id="JAIZAY010000020">
    <property type="protein sequence ID" value="KAJ8023022.1"/>
    <property type="molecule type" value="Genomic_DNA"/>
</dbReference>
<sequence>MKKWLGFGKPELRGAAEDDSYLTSELLDDDEISKIGVAQWNRSRLLLPSSKTKNVQQQRPSFLTNLKKWLGFSQTEPECDVYDTNESMCNPFTVQYLHEDLVRRETTSAHDDGYAYVRRLPSLMVPELPSIEKGASSSIRLSRRDRIRKMFEDVAQEKENSTDKAISQDLNFFPKRTTSTKGDPTGIQMTSKCFVSLI</sequence>
<keyword evidence="2" id="KW-1185">Reference proteome</keyword>
<reference evidence="1" key="1">
    <citation type="submission" date="2021-10" db="EMBL/GenBank/DDBJ databases">
        <title>Tropical sea cucumber genome reveals ecological adaptation and Cuvierian tubules defense mechanism.</title>
        <authorList>
            <person name="Chen T."/>
        </authorList>
    </citation>
    <scope>NUCLEOTIDE SEQUENCE</scope>
    <source>
        <strain evidence="1">Nanhai2018</strain>
        <tissue evidence="1">Muscle</tissue>
    </source>
</reference>
<gene>
    <name evidence="1" type="ORF">HOLleu_38083</name>
</gene>
<protein>
    <submittedName>
        <fullName evidence="1">Uncharacterized protein</fullName>
    </submittedName>
</protein>
<evidence type="ECO:0000313" key="2">
    <source>
        <dbReference type="Proteomes" id="UP001152320"/>
    </source>
</evidence>
<accession>A0A9Q0YMQ8</accession>
<name>A0A9Q0YMQ8_HOLLE</name>
<organism evidence="1 2">
    <name type="scientific">Holothuria leucospilota</name>
    <name type="common">Black long sea cucumber</name>
    <name type="synonym">Mertensiothuria leucospilota</name>
    <dbReference type="NCBI Taxonomy" id="206669"/>
    <lineage>
        <taxon>Eukaryota</taxon>
        <taxon>Metazoa</taxon>
        <taxon>Echinodermata</taxon>
        <taxon>Eleutherozoa</taxon>
        <taxon>Echinozoa</taxon>
        <taxon>Holothuroidea</taxon>
        <taxon>Aspidochirotacea</taxon>
        <taxon>Aspidochirotida</taxon>
        <taxon>Holothuriidae</taxon>
        <taxon>Holothuria</taxon>
    </lineage>
</organism>
<dbReference type="AlphaFoldDB" id="A0A9Q0YMQ8"/>
<dbReference type="Proteomes" id="UP001152320">
    <property type="component" value="Chromosome 20"/>
</dbReference>